<dbReference type="SUPFAM" id="SSF103039">
    <property type="entry name" value="CheC-like"/>
    <property type="match status" value="1"/>
</dbReference>
<dbReference type="Proteomes" id="UP001384579">
    <property type="component" value="Unassembled WGS sequence"/>
</dbReference>
<dbReference type="RefSeq" id="WP_340520180.1">
    <property type="nucleotide sequence ID" value="NZ_JBBLXS010000022.1"/>
</dbReference>
<accession>A0ABU8YHI6</accession>
<dbReference type="InterPro" id="IPR028976">
    <property type="entry name" value="CheC-like_sf"/>
</dbReference>
<dbReference type="PANTHER" id="PTHR43693">
    <property type="entry name" value="PROTEIN PHOSPHATASE CHEZ"/>
    <property type="match status" value="1"/>
</dbReference>
<evidence type="ECO:0000313" key="3">
    <source>
        <dbReference type="EMBL" id="MEK0183836.1"/>
    </source>
</evidence>
<dbReference type="InterPro" id="IPR050992">
    <property type="entry name" value="CheZ_family_phosphatases"/>
</dbReference>
<keyword evidence="1" id="KW-0145">Chemotaxis</keyword>
<keyword evidence="4" id="KW-1185">Reference proteome</keyword>
<name>A0ABU8YHI6_9CYAN</name>
<dbReference type="PANTHER" id="PTHR43693:SF1">
    <property type="entry name" value="PROTEIN PHOSPHATASE CHEZ"/>
    <property type="match status" value="1"/>
</dbReference>
<keyword evidence="2" id="KW-0378">Hydrolase</keyword>
<evidence type="ECO:0000256" key="2">
    <source>
        <dbReference type="ARBA" id="ARBA00022801"/>
    </source>
</evidence>
<protein>
    <submittedName>
        <fullName evidence="3">Chemotaxis protein CheC</fullName>
    </submittedName>
</protein>
<comment type="caution">
    <text evidence="3">The sequence shown here is derived from an EMBL/GenBank/DDBJ whole genome shotgun (WGS) entry which is preliminary data.</text>
</comment>
<dbReference type="CDD" id="cd17910">
    <property type="entry name" value="CheC_ClassII"/>
    <property type="match status" value="1"/>
</dbReference>
<dbReference type="EMBL" id="JBBLXS010000022">
    <property type="protein sequence ID" value="MEK0183836.1"/>
    <property type="molecule type" value="Genomic_DNA"/>
</dbReference>
<evidence type="ECO:0000256" key="1">
    <source>
        <dbReference type="ARBA" id="ARBA00022500"/>
    </source>
</evidence>
<dbReference type="Gene3D" id="3.40.1550.10">
    <property type="entry name" value="CheC-like"/>
    <property type="match status" value="1"/>
</dbReference>
<evidence type="ECO:0000313" key="4">
    <source>
        <dbReference type="Proteomes" id="UP001384579"/>
    </source>
</evidence>
<gene>
    <name evidence="3" type="ORF">WMG39_03125</name>
</gene>
<organism evidence="3 4">
    <name type="scientific">Microcoleus anatoxicus PTRS2</name>
    <dbReference type="NCBI Taxonomy" id="2705321"/>
    <lineage>
        <taxon>Bacteria</taxon>
        <taxon>Bacillati</taxon>
        <taxon>Cyanobacteriota</taxon>
        <taxon>Cyanophyceae</taxon>
        <taxon>Oscillatoriophycideae</taxon>
        <taxon>Oscillatoriales</taxon>
        <taxon>Microcoleaceae</taxon>
        <taxon>Microcoleus</taxon>
        <taxon>Microcoleus anatoxicus</taxon>
    </lineage>
</organism>
<reference evidence="3 4" key="1">
    <citation type="journal article" date="2020" name="Harmful Algae">
        <title>Molecular and morphological characterization of a novel dihydroanatoxin-a producing Microcoleus species (cyanobacteria) from the Russian River, California, USA.</title>
        <authorList>
            <person name="Conklin K.Y."/>
            <person name="Stancheva R."/>
            <person name="Otten T.G."/>
            <person name="Fadness R."/>
            <person name="Boyer G.L."/>
            <person name="Read B."/>
            <person name="Zhang X."/>
            <person name="Sheath R.G."/>
        </authorList>
    </citation>
    <scope>NUCLEOTIDE SEQUENCE [LARGE SCALE GENOMIC DNA]</scope>
    <source>
        <strain evidence="3 4">PTRS2</strain>
    </source>
</reference>
<proteinExistence type="predicted"/>
<sequence length="202" mass="21478">MKLTARQLDALQELVNIGIGQAAGILNDMIDSPIRLQIPYLQILTPNDVQVQLEQHLNGEQIAAVQLKFTGSFGGIAQLVFPTNSAATLVTMLTGEEAGTHDLDSVKIGTLSEVGNIVINGVMGAISNVLQQRLNYSIPNYTEGTIATLLVSGGLTADTVVLLAQTRFIIEKLHIEGDIILIFNVSSFDTLLAAINQLAGGL</sequence>